<evidence type="ECO:0000313" key="4">
    <source>
        <dbReference type="Proteomes" id="UP001628179"/>
    </source>
</evidence>
<dbReference type="Proteomes" id="UP001628179">
    <property type="component" value="Unassembled WGS sequence"/>
</dbReference>
<dbReference type="Pfam" id="PF00022">
    <property type="entry name" value="Actin"/>
    <property type="match status" value="1"/>
</dbReference>
<proteinExistence type="inferred from homology"/>
<comment type="caution">
    <text evidence="3">The sequence shown here is derived from an EMBL/GenBank/DDBJ whole genome shotgun (WGS) entry which is preliminary data.</text>
</comment>
<name>A0ABQ0GT76_9PEZI</name>
<dbReference type="EMBL" id="BAAFSV010000006">
    <property type="protein sequence ID" value="GAB1320943.1"/>
    <property type="molecule type" value="Genomic_DNA"/>
</dbReference>
<sequence>MSSPMHISTTGADPNPTGIGPISAAEQMAEALQEASHQTNEIVEVQLGSDNARVTCPLSRLSRALVLDNGSQAVKFGYSGDASPISELLSVVGRIKYVPSCWFGGRGMKDVVVGAEVLQRQSLLHNRWPIQGSRIDDWDDLEALWWNVFYTELKVDPKEHPLLAMAPLGLSRKESERMTTMVFEYFECPEFFTSDSAPLALYATGRTTGLVVDSGHCRTAAVPVYEGFPLANAAQTLDIAGRDITRHLRSLLAESHPAITSKTDELTIRNVKEYCCYITENPYLAILNKRWEEQSYTLPDGKTMHLGTERFRAPEPMFSPLIGLPATVLRAIMRSDVKLRDELSQDIVLAGGNTLFPGFADRLQQGLSAMSPTGMKFSVVTPPDTKYSAWLGGSMLASLSTFRDICIRAEEYNEYGPVMMRRKCWGLGVASG</sequence>
<organism evidence="3 4">
    <name type="scientific">Madurella fahalii</name>
    <dbReference type="NCBI Taxonomy" id="1157608"/>
    <lineage>
        <taxon>Eukaryota</taxon>
        <taxon>Fungi</taxon>
        <taxon>Dikarya</taxon>
        <taxon>Ascomycota</taxon>
        <taxon>Pezizomycotina</taxon>
        <taxon>Sordariomycetes</taxon>
        <taxon>Sordariomycetidae</taxon>
        <taxon>Sordariales</taxon>
        <taxon>Sordariales incertae sedis</taxon>
        <taxon>Madurella</taxon>
    </lineage>
</organism>
<dbReference type="PRINTS" id="PR00190">
    <property type="entry name" value="ACTIN"/>
</dbReference>
<dbReference type="SMART" id="SM00268">
    <property type="entry name" value="ACTIN"/>
    <property type="match status" value="1"/>
</dbReference>
<evidence type="ECO:0000256" key="1">
    <source>
        <dbReference type="RuleBase" id="RU000487"/>
    </source>
</evidence>
<dbReference type="InterPro" id="IPR004000">
    <property type="entry name" value="Actin"/>
</dbReference>
<dbReference type="SUPFAM" id="SSF53067">
    <property type="entry name" value="Actin-like ATPase domain"/>
    <property type="match status" value="2"/>
</dbReference>
<dbReference type="GeneID" id="98181895"/>
<accession>A0ABQ0GT76</accession>
<evidence type="ECO:0000313" key="3">
    <source>
        <dbReference type="EMBL" id="GAB1320943.1"/>
    </source>
</evidence>
<reference evidence="3 4" key="1">
    <citation type="submission" date="2024-09" db="EMBL/GenBank/DDBJ databases">
        <title>Itraconazole resistance in Madurella fahalii resulting from another homologue of gene encoding cytochrome P450 14-alpha sterol demethylase (CYP51).</title>
        <authorList>
            <person name="Yoshioka I."/>
            <person name="Fahal A.H."/>
            <person name="Kaneko S."/>
            <person name="Yaguchi T."/>
        </authorList>
    </citation>
    <scope>NUCLEOTIDE SEQUENCE [LARGE SCALE GENOMIC DNA]</scope>
    <source>
        <strain evidence="3 4">IFM 68171</strain>
    </source>
</reference>
<dbReference type="RefSeq" id="XP_070922673.1">
    <property type="nucleotide sequence ID" value="XM_071066572.1"/>
</dbReference>
<feature type="region of interest" description="Disordered" evidence="2">
    <location>
        <begin position="1"/>
        <end position="21"/>
    </location>
</feature>
<comment type="similarity">
    <text evidence="1">Belongs to the actin family.</text>
</comment>
<evidence type="ECO:0000256" key="2">
    <source>
        <dbReference type="SAM" id="MobiDB-lite"/>
    </source>
</evidence>
<keyword evidence="4" id="KW-1185">Reference proteome</keyword>
<dbReference type="Gene3D" id="3.90.640.10">
    <property type="entry name" value="Actin, Chain A, domain 4"/>
    <property type="match status" value="1"/>
</dbReference>
<protein>
    <submittedName>
        <fullName evidence="3">Actin</fullName>
    </submittedName>
</protein>
<dbReference type="InterPro" id="IPR043129">
    <property type="entry name" value="ATPase_NBD"/>
</dbReference>
<gene>
    <name evidence="3" type="ORF">MFIFM68171_11153</name>
</gene>
<dbReference type="PANTHER" id="PTHR11937">
    <property type="entry name" value="ACTIN"/>
    <property type="match status" value="1"/>
</dbReference>
<feature type="compositionally biased region" description="Polar residues" evidence="2">
    <location>
        <begin position="1"/>
        <end position="12"/>
    </location>
</feature>
<dbReference type="Gene3D" id="3.30.420.40">
    <property type="match status" value="2"/>
</dbReference>